<gene>
    <name evidence="2" type="ORF">AN619_03130</name>
</gene>
<keyword evidence="1" id="KW-0472">Membrane</keyword>
<protein>
    <submittedName>
        <fullName evidence="2">Uncharacterized protein</fullName>
    </submittedName>
</protein>
<dbReference type="AlphaFoldDB" id="A0A140LBS8"/>
<name>A0A140LBS8_9FIRM</name>
<evidence type="ECO:0000313" key="2">
    <source>
        <dbReference type="EMBL" id="KXG78003.1"/>
    </source>
</evidence>
<dbReference type="STRING" id="520762.AN619_03130"/>
<keyword evidence="1" id="KW-1133">Transmembrane helix</keyword>
<evidence type="ECO:0000256" key="1">
    <source>
        <dbReference type="SAM" id="Phobius"/>
    </source>
</evidence>
<dbReference type="RefSeq" id="WP_068554422.1">
    <property type="nucleotide sequence ID" value="NZ_LOEE01000008.1"/>
</dbReference>
<feature type="transmembrane region" description="Helical" evidence="1">
    <location>
        <begin position="6"/>
        <end position="30"/>
    </location>
</feature>
<organism evidence="2 3">
    <name type="scientific">Thermotalea metallivorans</name>
    <dbReference type="NCBI Taxonomy" id="520762"/>
    <lineage>
        <taxon>Bacteria</taxon>
        <taxon>Bacillati</taxon>
        <taxon>Bacillota</taxon>
        <taxon>Clostridia</taxon>
        <taxon>Peptostreptococcales</taxon>
        <taxon>Thermotaleaceae</taxon>
        <taxon>Thermotalea</taxon>
    </lineage>
</organism>
<dbReference type="OrthoDB" id="2621917at2"/>
<reference evidence="2 3" key="1">
    <citation type="submission" date="2015-12" db="EMBL/GenBank/DDBJ databases">
        <title>Draft genome sequence of the thermoanaerobe Thermotalea metallivorans, an isolate from the runoff channel of the Great Artesian Basin, Australia.</title>
        <authorList>
            <person name="Patel B.K."/>
        </authorList>
    </citation>
    <scope>NUCLEOTIDE SEQUENCE [LARGE SCALE GENOMIC DNA]</scope>
    <source>
        <strain evidence="2 3">B2-1</strain>
    </source>
</reference>
<evidence type="ECO:0000313" key="3">
    <source>
        <dbReference type="Proteomes" id="UP000070456"/>
    </source>
</evidence>
<proteinExistence type="predicted"/>
<sequence>MLQKPWIKIFIWFMATFFFFLASGVIISIFKPGPTESEVMQFMMGMMAAMDQSMMGVAMNIEHHGVLQEVIVLSTKFMIPLILISTAAGFVIRYVQRRNDHVKP</sequence>
<comment type="caution">
    <text evidence="2">The sequence shown here is derived from an EMBL/GenBank/DDBJ whole genome shotgun (WGS) entry which is preliminary data.</text>
</comment>
<feature type="transmembrane region" description="Helical" evidence="1">
    <location>
        <begin position="77"/>
        <end position="95"/>
    </location>
</feature>
<dbReference type="EMBL" id="LOEE01000008">
    <property type="protein sequence ID" value="KXG78003.1"/>
    <property type="molecule type" value="Genomic_DNA"/>
</dbReference>
<keyword evidence="3" id="KW-1185">Reference proteome</keyword>
<accession>A0A140LBS8</accession>
<keyword evidence="1" id="KW-0812">Transmembrane</keyword>
<dbReference type="Proteomes" id="UP000070456">
    <property type="component" value="Unassembled WGS sequence"/>
</dbReference>